<evidence type="ECO:0000313" key="2">
    <source>
        <dbReference type="EMBL" id="QHU01435.1"/>
    </source>
</evidence>
<name>A0A6C0J6T5_9ZZZZ</name>
<dbReference type="InterPro" id="IPR050452">
    <property type="entry name" value="Metacaspase"/>
</dbReference>
<dbReference type="PANTHER" id="PTHR48104">
    <property type="entry name" value="METACASPASE-4"/>
    <property type="match status" value="1"/>
</dbReference>
<dbReference type="InterPro" id="IPR029030">
    <property type="entry name" value="Caspase-like_dom_sf"/>
</dbReference>
<evidence type="ECO:0000259" key="1">
    <source>
        <dbReference type="Pfam" id="PF00656"/>
    </source>
</evidence>
<reference evidence="2" key="1">
    <citation type="journal article" date="2020" name="Nature">
        <title>Giant virus diversity and host interactions through global metagenomics.</title>
        <authorList>
            <person name="Schulz F."/>
            <person name="Roux S."/>
            <person name="Paez-Espino D."/>
            <person name="Jungbluth S."/>
            <person name="Walsh D.A."/>
            <person name="Denef V.J."/>
            <person name="McMahon K.D."/>
            <person name="Konstantinidis K.T."/>
            <person name="Eloe-Fadrosh E.A."/>
            <person name="Kyrpides N.C."/>
            <person name="Woyke T."/>
        </authorList>
    </citation>
    <scope>NUCLEOTIDE SEQUENCE</scope>
    <source>
        <strain evidence="2">GVMAG-M-3300025860-25</strain>
    </source>
</reference>
<dbReference type="PANTHER" id="PTHR48104:SF30">
    <property type="entry name" value="METACASPASE-1"/>
    <property type="match status" value="1"/>
</dbReference>
<sequence length="477" mass="54784">MSFLGTSNTKLALVIGINYTGKNGELRGCINDTQKIINTLKTRCGYKDSQIILLTDDTEKKPTKNNMLNAIDEFVDRSHKESCKELWFSYSGHGSYTINNGDDNEQDNKDEALVPLDYETAGLITDDVLNSKLVKRLPKDAKLFALIDACHSGTSLDLPYIYRIANGLECHGNEQDILDVCKISGCRDNQTSADAFINKNFQGALTFTFIKTLDDFRYNMTPKQIIEKMKNFLKQNGYSQIPTLALSKKHILDEMLMGEDKSFNPNINIYLEGDTWCKDETSWNLFDLQKNKLLFNENRRFFMENEKINYKFDLDNGTYLLIFNDTYGDGGVQGNIKYLKSGKILNNFIFNSGSRRAIEFKVNKMFDLDTSLCKKEINLEIKCDYYGSQESRWNISDKLGRNVFETDKIFKSPNEIQKINEKLAPGEYHIKLRDVYGDGGIIGTIFQNSKIILDFRWTNLDWTTENGYNKSYSFIVL</sequence>
<organism evidence="2">
    <name type="scientific">viral metagenome</name>
    <dbReference type="NCBI Taxonomy" id="1070528"/>
    <lineage>
        <taxon>unclassified sequences</taxon>
        <taxon>metagenomes</taxon>
        <taxon>organismal metagenomes</taxon>
    </lineage>
</organism>
<dbReference type="Pfam" id="PF00656">
    <property type="entry name" value="Peptidase_C14"/>
    <property type="match status" value="1"/>
</dbReference>
<dbReference type="AlphaFoldDB" id="A0A6C0J6T5"/>
<dbReference type="GO" id="GO:0004197">
    <property type="term" value="F:cysteine-type endopeptidase activity"/>
    <property type="evidence" value="ECO:0007669"/>
    <property type="project" value="InterPro"/>
</dbReference>
<dbReference type="InterPro" id="IPR011600">
    <property type="entry name" value="Pept_C14_caspase"/>
</dbReference>
<feature type="domain" description="Peptidase C14 caspase" evidence="1">
    <location>
        <begin position="10"/>
        <end position="245"/>
    </location>
</feature>
<dbReference type="EMBL" id="MN740341">
    <property type="protein sequence ID" value="QHU01435.1"/>
    <property type="molecule type" value="Genomic_DNA"/>
</dbReference>
<dbReference type="GO" id="GO:0005737">
    <property type="term" value="C:cytoplasm"/>
    <property type="evidence" value="ECO:0007669"/>
    <property type="project" value="TreeGrafter"/>
</dbReference>
<proteinExistence type="predicted"/>
<protein>
    <recommendedName>
        <fullName evidence="1">Peptidase C14 caspase domain-containing protein</fullName>
    </recommendedName>
</protein>
<dbReference type="Gene3D" id="3.40.50.12660">
    <property type="match status" value="1"/>
</dbReference>
<dbReference type="GO" id="GO:0006508">
    <property type="term" value="P:proteolysis"/>
    <property type="evidence" value="ECO:0007669"/>
    <property type="project" value="InterPro"/>
</dbReference>
<accession>A0A6C0J6T5</accession>
<dbReference type="SUPFAM" id="SSF52129">
    <property type="entry name" value="Caspase-like"/>
    <property type="match status" value="1"/>
</dbReference>